<name>A0A318KKB6_9FIRM</name>
<dbReference type="STRING" id="1034346.GCA_000313565_02816"/>
<evidence type="ECO:0000256" key="2">
    <source>
        <dbReference type="ARBA" id="ARBA00022801"/>
    </source>
</evidence>
<feature type="binding site" evidence="4">
    <location>
        <position position="86"/>
    </location>
    <ligand>
        <name>Mg(2+)</name>
        <dbReference type="ChEBI" id="CHEBI:18420"/>
        <label>1</label>
        <note>catalytic</note>
    </ligand>
</feature>
<dbReference type="AlphaFoldDB" id="A0A318KKB6"/>
<evidence type="ECO:0000313" key="5">
    <source>
        <dbReference type="EMBL" id="PXX77900.1"/>
    </source>
</evidence>
<evidence type="ECO:0000256" key="4">
    <source>
        <dbReference type="PIRSR" id="PIRSR600760-2"/>
    </source>
</evidence>
<dbReference type="PROSITE" id="PS00629">
    <property type="entry name" value="IMP_1"/>
    <property type="match status" value="1"/>
</dbReference>
<comment type="cofactor">
    <cofactor evidence="4">
        <name>Mg(2+)</name>
        <dbReference type="ChEBI" id="CHEBI:18420"/>
    </cofactor>
</comment>
<dbReference type="GO" id="GO:0006020">
    <property type="term" value="P:inositol metabolic process"/>
    <property type="evidence" value="ECO:0007669"/>
    <property type="project" value="TreeGrafter"/>
</dbReference>
<evidence type="ECO:0000313" key="6">
    <source>
        <dbReference type="Proteomes" id="UP000247612"/>
    </source>
</evidence>
<dbReference type="Gene3D" id="3.30.540.10">
    <property type="entry name" value="Fructose-1,6-Bisphosphatase, subunit A, domain 1"/>
    <property type="match status" value="1"/>
</dbReference>
<keyword evidence="6" id="KW-1185">Reference proteome</keyword>
<sequence>MVTDNYEKEISFIESVLKEAAQRLNHMKIQSIHDKTSRDLVTSSDYAIEQYIITMIQSQFPTDHILSEEMNQDTLLQERTWVLDPIDGTCNYANAIPMFGIQLALTVGSAIAAAGIMLPCLNELYLASQNGGCTLNGKKLTVKPDSINHSIVSFGDFNEERQAASKLQSQTMKRLRYQIMKEKMFGAASVDFAYLASGRTSGTFLIASHAWDILPGILIALEAGAVISDEKGRPFCFDSEIVLAANSQELIELMRQPELSC</sequence>
<evidence type="ECO:0000256" key="1">
    <source>
        <dbReference type="ARBA" id="ARBA00022723"/>
    </source>
</evidence>
<feature type="binding site" evidence="4">
    <location>
        <position position="212"/>
    </location>
    <ligand>
        <name>Mg(2+)</name>
        <dbReference type="ChEBI" id="CHEBI:18420"/>
        <label>1</label>
        <note>catalytic</note>
    </ligand>
</feature>
<protein>
    <submittedName>
        <fullName evidence="5">Myo-inositol-1(Or 4)-monophosphatase</fullName>
    </submittedName>
</protein>
<dbReference type="RefSeq" id="WP_022939098.1">
    <property type="nucleotide sequence ID" value="NZ_CABKRQ010000007.1"/>
</dbReference>
<organism evidence="5 6">
    <name type="scientific">Dielma fastidiosa</name>
    <dbReference type="NCBI Taxonomy" id="1034346"/>
    <lineage>
        <taxon>Bacteria</taxon>
        <taxon>Bacillati</taxon>
        <taxon>Bacillota</taxon>
        <taxon>Erysipelotrichia</taxon>
        <taxon>Erysipelotrichales</taxon>
        <taxon>Erysipelotrichaceae</taxon>
        <taxon>Dielma</taxon>
    </lineage>
</organism>
<dbReference type="EMBL" id="QJKH01000009">
    <property type="protein sequence ID" value="PXX77900.1"/>
    <property type="molecule type" value="Genomic_DNA"/>
</dbReference>
<dbReference type="InterPro" id="IPR020583">
    <property type="entry name" value="Inositol_monoP_metal-BS"/>
</dbReference>
<comment type="caution">
    <text evidence="5">The sequence shown here is derived from an EMBL/GenBank/DDBJ whole genome shotgun (WGS) entry which is preliminary data.</text>
</comment>
<dbReference type="Pfam" id="PF00459">
    <property type="entry name" value="Inositol_P"/>
    <property type="match status" value="1"/>
</dbReference>
<proteinExistence type="predicted"/>
<keyword evidence="1 4" id="KW-0479">Metal-binding</keyword>
<keyword evidence="2" id="KW-0378">Hydrolase</keyword>
<dbReference type="PANTHER" id="PTHR20854">
    <property type="entry name" value="INOSITOL MONOPHOSPHATASE"/>
    <property type="match status" value="1"/>
</dbReference>
<dbReference type="GO" id="GO:0008934">
    <property type="term" value="F:inositol monophosphate 1-phosphatase activity"/>
    <property type="evidence" value="ECO:0007669"/>
    <property type="project" value="TreeGrafter"/>
</dbReference>
<dbReference type="GO" id="GO:0007165">
    <property type="term" value="P:signal transduction"/>
    <property type="evidence" value="ECO:0007669"/>
    <property type="project" value="TreeGrafter"/>
</dbReference>
<feature type="binding site" evidence="4">
    <location>
        <position position="84"/>
    </location>
    <ligand>
        <name>Mg(2+)</name>
        <dbReference type="ChEBI" id="CHEBI:18420"/>
        <label>1</label>
        <note>catalytic</note>
    </ligand>
</feature>
<keyword evidence="3 4" id="KW-0460">Magnesium</keyword>
<dbReference type="GO" id="GO:0046872">
    <property type="term" value="F:metal ion binding"/>
    <property type="evidence" value="ECO:0007669"/>
    <property type="project" value="UniProtKB-KW"/>
</dbReference>
<evidence type="ECO:0000256" key="3">
    <source>
        <dbReference type="ARBA" id="ARBA00022842"/>
    </source>
</evidence>
<feature type="binding site" evidence="4">
    <location>
        <position position="68"/>
    </location>
    <ligand>
        <name>Mg(2+)</name>
        <dbReference type="ChEBI" id="CHEBI:18420"/>
        <label>1</label>
        <note>catalytic</note>
    </ligand>
</feature>
<dbReference type="InterPro" id="IPR000760">
    <property type="entry name" value="Inositol_monophosphatase-like"/>
</dbReference>
<dbReference type="Gene3D" id="3.40.190.80">
    <property type="match status" value="1"/>
</dbReference>
<dbReference type="PANTHER" id="PTHR20854:SF4">
    <property type="entry name" value="INOSITOL-1-MONOPHOSPHATASE-RELATED"/>
    <property type="match status" value="1"/>
</dbReference>
<feature type="binding site" evidence="4">
    <location>
        <position position="87"/>
    </location>
    <ligand>
        <name>Mg(2+)</name>
        <dbReference type="ChEBI" id="CHEBI:18420"/>
        <label>1</label>
        <note>catalytic</note>
    </ligand>
</feature>
<dbReference type="PRINTS" id="PR00377">
    <property type="entry name" value="IMPHPHTASES"/>
</dbReference>
<dbReference type="SUPFAM" id="SSF56655">
    <property type="entry name" value="Carbohydrate phosphatase"/>
    <property type="match status" value="1"/>
</dbReference>
<gene>
    <name evidence="5" type="ORF">DES51_109155</name>
</gene>
<reference evidence="5 6" key="1">
    <citation type="submission" date="2018-05" db="EMBL/GenBank/DDBJ databases">
        <title>Genomic Encyclopedia of Type Strains, Phase IV (KMG-IV): sequencing the most valuable type-strain genomes for metagenomic binning, comparative biology and taxonomic classification.</title>
        <authorList>
            <person name="Goeker M."/>
        </authorList>
    </citation>
    <scope>NUCLEOTIDE SEQUENCE [LARGE SCALE GENOMIC DNA]</scope>
    <source>
        <strain evidence="5 6">JC118</strain>
    </source>
</reference>
<accession>A0A318KKB6</accession>
<dbReference type="Proteomes" id="UP000247612">
    <property type="component" value="Unassembled WGS sequence"/>
</dbReference>
<dbReference type="OrthoDB" id="9772456at2"/>